<dbReference type="Proteomes" id="UP000041625">
    <property type="component" value="Unassembled WGS sequence"/>
</dbReference>
<evidence type="ECO:0000313" key="1">
    <source>
        <dbReference type="EMBL" id="CDT82120.1"/>
    </source>
</evidence>
<comment type="caution">
    <text evidence="1">The sequence shown here is derived from an EMBL/GenBank/DDBJ whole genome shotgun (WGS) entry which is preliminary data.</text>
</comment>
<dbReference type="EMBL" id="CCKJ01000039">
    <property type="protein sequence ID" value="CDT82120.1"/>
    <property type="molecule type" value="Genomic_DNA"/>
</dbReference>
<evidence type="ECO:0000313" key="2">
    <source>
        <dbReference type="Proteomes" id="UP000041625"/>
    </source>
</evidence>
<sequence>MLVFLDARDAQQRRFANEYQNTKPIKWVLTGGSPNKMATLLEARIYFAQQGFLTEKLNITHVPAIAYQEGTRWRIDEVNVSALLPLAIEP</sequence>
<dbReference type="AlphaFoldDB" id="A0AA87BZM4"/>
<gene>
    <name evidence="1" type="ORF">VCR31J2_1330001</name>
</gene>
<organism evidence="1 2">
    <name type="scientific">Vibrio coralliirubri</name>
    <dbReference type="NCBI Taxonomy" id="1516159"/>
    <lineage>
        <taxon>Bacteria</taxon>
        <taxon>Pseudomonadati</taxon>
        <taxon>Pseudomonadota</taxon>
        <taxon>Gammaproteobacteria</taxon>
        <taxon>Vibrionales</taxon>
        <taxon>Vibrionaceae</taxon>
        <taxon>Vibrio</taxon>
    </lineage>
</organism>
<accession>A0AA87BZM4</accession>
<name>A0AA87BZM4_9VIBR</name>
<keyword evidence="2" id="KW-1185">Reference proteome</keyword>
<reference evidence="1 2" key="1">
    <citation type="submission" date="2014-06" db="EMBL/GenBank/DDBJ databases">
        <authorList>
            <person name="Le Roux F."/>
        </authorList>
    </citation>
    <scope>NUCLEOTIDE SEQUENCE [LARGE SCALE GENOMIC DNA]</scope>
    <source>
        <strain evidence="1 2">J2-31</strain>
    </source>
</reference>
<proteinExistence type="predicted"/>
<protein>
    <submittedName>
        <fullName evidence="1">Conjugative transfer protein TraW</fullName>
    </submittedName>
</protein>